<dbReference type="GO" id="GO:0016020">
    <property type="term" value="C:membrane"/>
    <property type="evidence" value="ECO:0007669"/>
    <property type="project" value="UniProtKB-SubCell"/>
</dbReference>
<dbReference type="EMBL" id="NVWI01000010">
    <property type="protein sequence ID" value="PCJ40237.1"/>
    <property type="molecule type" value="Genomic_DNA"/>
</dbReference>
<evidence type="ECO:0000313" key="8">
    <source>
        <dbReference type="EMBL" id="PCJ40237.1"/>
    </source>
</evidence>
<feature type="transmembrane region" description="Helical" evidence="7">
    <location>
        <begin position="34"/>
        <end position="56"/>
    </location>
</feature>
<keyword evidence="3" id="KW-1003">Cell membrane</keyword>
<evidence type="ECO:0000256" key="2">
    <source>
        <dbReference type="ARBA" id="ARBA00022448"/>
    </source>
</evidence>
<evidence type="ECO:0000256" key="1">
    <source>
        <dbReference type="ARBA" id="ARBA00004141"/>
    </source>
</evidence>
<feature type="transmembrane region" description="Helical" evidence="7">
    <location>
        <begin position="94"/>
        <end position="118"/>
    </location>
</feature>
<dbReference type="Proteomes" id="UP000228987">
    <property type="component" value="Unassembled WGS sequence"/>
</dbReference>
<dbReference type="GO" id="GO:0055085">
    <property type="term" value="P:transmembrane transport"/>
    <property type="evidence" value="ECO:0007669"/>
    <property type="project" value="InterPro"/>
</dbReference>
<dbReference type="PANTHER" id="PTHR36838:SF3">
    <property type="entry name" value="TRANSPORTER AUXIN EFFLUX CARRIER EC FAMILY"/>
    <property type="match status" value="1"/>
</dbReference>
<comment type="caution">
    <text evidence="8">The sequence shown here is derived from an EMBL/GenBank/DDBJ whole genome shotgun (WGS) entry which is preliminary data.</text>
</comment>
<keyword evidence="6 7" id="KW-0472">Membrane</keyword>
<feature type="transmembrane region" description="Helical" evidence="7">
    <location>
        <begin position="228"/>
        <end position="249"/>
    </location>
</feature>
<dbReference type="Pfam" id="PF03547">
    <property type="entry name" value="Mem_trans"/>
    <property type="match status" value="1"/>
</dbReference>
<evidence type="ECO:0000256" key="6">
    <source>
        <dbReference type="ARBA" id="ARBA00023136"/>
    </source>
</evidence>
<evidence type="ECO:0000256" key="3">
    <source>
        <dbReference type="ARBA" id="ARBA00022475"/>
    </source>
</evidence>
<evidence type="ECO:0008006" key="10">
    <source>
        <dbReference type="Google" id="ProtNLM"/>
    </source>
</evidence>
<feature type="transmembrane region" description="Helical" evidence="7">
    <location>
        <begin position="287"/>
        <end position="308"/>
    </location>
</feature>
<organism evidence="8 9">
    <name type="scientific">SAR86 cluster bacterium</name>
    <dbReference type="NCBI Taxonomy" id="2030880"/>
    <lineage>
        <taxon>Bacteria</taxon>
        <taxon>Pseudomonadati</taxon>
        <taxon>Pseudomonadota</taxon>
        <taxon>Gammaproteobacteria</taxon>
        <taxon>SAR86 cluster</taxon>
    </lineage>
</organism>
<name>A0A2A5C8T9_9GAMM</name>
<feature type="transmembrane region" description="Helical" evidence="7">
    <location>
        <begin position="255"/>
        <end position="275"/>
    </location>
</feature>
<protein>
    <recommendedName>
        <fullName evidence="10">AEC family transporter</fullName>
    </recommendedName>
</protein>
<keyword evidence="2" id="KW-0813">Transport</keyword>
<dbReference type="AlphaFoldDB" id="A0A2A5C8T9"/>
<gene>
    <name evidence="8" type="ORF">COA71_12065</name>
</gene>
<sequence>MQLISTIFPVVAIAIIGYLVRYKKLLSNANGVTLEKVSFSFLIPCLLFNGTATTIFPDFIDWNLMGGFYSSILIVYLLGMLIGKLFLNYSNVQYSVFGMGGAYSNVTVIGIPFCIQVFGDEAFLPLFIIISTHNILLFTFGTIIAEARKESSTSILRHLVSVVKDLVTHPITGSLLAGITVNLLNIPLHTAILNTLDLIAQAASPMALFALGGALTRYKITGNLRSTMIIVIMKLLLLPTLVYIFLFHIFQVNPLWAGTAVLLSSMPVGIGPYIFSLKYRACESQVASAVVISAMLSVFTSSIFVLLVT</sequence>
<proteinExistence type="predicted"/>
<feature type="transmembrane region" description="Helical" evidence="7">
    <location>
        <begin position="6"/>
        <end position="22"/>
    </location>
</feature>
<feature type="transmembrane region" description="Helical" evidence="7">
    <location>
        <begin position="124"/>
        <end position="145"/>
    </location>
</feature>
<feature type="transmembrane region" description="Helical" evidence="7">
    <location>
        <begin position="68"/>
        <end position="87"/>
    </location>
</feature>
<dbReference type="InterPro" id="IPR004776">
    <property type="entry name" value="Mem_transp_PIN-like"/>
</dbReference>
<keyword evidence="4 7" id="KW-0812">Transmembrane</keyword>
<accession>A0A2A5C8T9</accession>
<evidence type="ECO:0000313" key="9">
    <source>
        <dbReference type="Proteomes" id="UP000228987"/>
    </source>
</evidence>
<evidence type="ECO:0000256" key="7">
    <source>
        <dbReference type="SAM" id="Phobius"/>
    </source>
</evidence>
<comment type="subcellular location">
    <subcellularLocation>
        <location evidence="1">Membrane</location>
        <topology evidence="1">Multi-pass membrane protein</topology>
    </subcellularLocation>
</comment>
<keyword evidence="5 7" id="KW-1133">Transmembrane helix</keyword>
<feature type="transmembrane region" description="Helical" evidence="7">
    <location>
        <begin position="198"/>
        <end position="216"/>
    </location>
</feature>
<evidence type="ECO:0000256" key="5">
    <source>
        <dbReference type="ARBA" id="ARBA00022989"/>
    </source>
</evidence>
<reference evidence="9" key="1">
    <citation type="submission" date="2017-08" db="EMBL/GenBank/DDBJ databases">
        <title>A dynamic microbial community with high functional redundancy inhabits the cold, oxic subseafloor aquifer.</title>
        <authorList>
            <person name="Tully B.J."/>
            <person name="Wheat C.G."/>
            <person name="Glazer B.T."/>
            <person name="Huber J.A."/>
        </authorList>
    </citation>
    <scope>NUCLEOTIDE SEQUENCE [LARGE SCALE GENOMIC DNA]</scope>
</reference>
<dbReference type="PANTHER" id="PTHR36838">
    <property type="entry name" value="AUXIN EFFLUX CARRIER FAMILY PROTEIN"/>
    <property type="match status" value="1"/>
</dbReference>
<feature type="transmembrane region" description="Helical" evidence="7">
    <location>
        <begin position="166"/>
        <end position="186"/>
    </location>
</feature>
<evidence type="ECO:0000256" key="4">
    <source>
        <dbReference type="ARBA" id="ARBA00022692"/>
    </source>
</evidence>